<sequence>MIFTFSFAPAALTGRGPWYRLPPGVGAAGLEIESDQCTACVTESCPMRTSVAVL</sequence>
<dbReference type="AlphaFoldDB" id="A0A0S2DMV6"/>
<dbReference type="Proteomes" id="UP000061569">
    <property type="component" value="Chromosome"/>
</dbReference>
<evidence type="ECO:0000313" key="1">
    <source>
        <dbReference type="EMBL" id="ALN59890.1"/>
    </source>
</evidence>
<dbReference type="STRING" id="69.GLE_4549"/>
<dbReference type="EMBL" id="CP013140">
    <property type="protein sequence ID" value="ALN59890.1"/>
    <property type="molecule type" value="Genomic_DNA"/>
</dbReference>
<dbReference type="PATRIC" id="fig|69.6.peg.4485"/>
<evidence type="ECO:0000313" key="2">
    <source>
        <dbReference type="Proteomes" id="UP000061569"/>
    </source>
</evidence>
<organism evidence="1 2">
    <name type="scientific">Lysobacter enzymogenes</name>
    <dbReference type="NCBI Taxonomy" id="69"/>
    <lineage>
        <taxon>Bacteria</taxon>
        <taxon>Pseudomonadati</taxon>
        <taxon>Pseudomonadota</taxon>
        <taxon>Gammaproteobacteria</taxon>
        <taxon>Lysobacterales</taxon>
        <taxon>Lysobacteraceae</taxon>
        <taxon>Lysobacter</taxon>
    </lineage>
</organism>
<proteinExistence type="predicted"/>
<accession>A0A0S2DMV6</accession>
<protein>
    <submittedName>
        <fullName evidence="1">Uncharacterized protein</fullName>
    </submittedName>
</protein>
<dbReference type="KEGG" id="lez:GLE_4549"/>
<reference evidence="1 2" key="1">
    <citation type="submission" date="2015-11" db="EMBL/GenBank/DDBJ databases">
        <title>Genome sequences of Lysobacter enzymogenes strain C3 and Lysobacter antibioticus ATCC 29479.</title>
        <authorList>
            <person name="Kobayashi D.Y."/>
        </authorList>
    </citation>
    <scope>NUCLEOTIDE SEQUENCE [LARGE SCALE GENOMIC DNA]</scope>
    <source>
        <strain evidence="1 2">C3</strain>
    </source>
</reference>
<name>A0A0S2DMV6_LYSEN</name>
<gene>
    <name evidence="1" type="ORF">GLE_4549</name>
</gene>